<evidence type="ECO:0000256" key="5">
    <source>
        <dbReference type="ARBA" id="ARBA00022692"/>
    </source>
</evidence>
<dbReference type="PANTHER" id="PTHR33908">
    <property type="entry name" value="MANNOSYLTRANSFERASE YKCB-RELATED"/>
    <property type="match status" value="1"/>
</dbReference>
<keyword evidence="4 10" id="KW-0808">Transferase</keyword>
<accession>A0ABT9P1G8</accession>
<dbReference type="GO" id="GO:0016757">
    <property type="term" value="F:glycosyltransferase activity"/>
    <property type="evidence" value="ECO:0007669"/>
    <property type="project" value="UniProtKB-KW"/>
</dbReference>
<feature type="domain" description="Glycosyltransferase RgtA/B/C/D-like" evidence="9">
    <location>
        <begin position="89"/>
        <end position="225"/>
    </location>
</feature>
<keyword evidence="11" id="KW-1185">Reference proteome</keyword>
<proteinExistence type="predicted"/>
<feature type="transmembrane region" description="Helical" evidence="8">
    <location>
        <begin position="249"/>
        <end position="269"/>
    </location>
</feature>
<evidence type="ECO:0000256" key="1">
    <source>
        <dbReference type="ARBA" id="ARBA00004651"/>
    </source>
</evidence>
<organism evidence="10 11">
    <name type="scientific">Kineosporia succinea</name>
    <dbReference type="NCBI Taxonomy" id="84632"/>
    <lineage>
        <taxon>Bacteria</taxon>
        <taxon>Bacillati</taxon>
        <taxon>Actinomycetota</taxon>
        <taxon>Actinomycetes</taxon>
        <taxon>Kineosporiales</taxon>
        <taxon>Kineosporiaceae</taxon>
        <taxon>Kineosporia</taxon>
    </lineage>
</organism>
<dbReference type="RefSeq" id="WP_307240232.1">
    <property type="nucleotide sequence ID" value="NZ_JAUSQZ010000001.1"/>
</dbReference>
<feature type="transmembrane region" description="Helical" evidence="8">
    <location>
        <begin position="281"/>
        <end position="300"/>
    </location>
</feature>
<keyword evidence="7 8" id="KW-0472">Membrane</keyword>
<name>A0ABT9P1G8_9ACTN</name>
<reference evidence="10 11" key="1">
    <citation type="submission" date="2023-07" db="EMBL/GenBank/DDBJ databases">
        <title>Sequencing the genomes of 1000 actinobacteria strains.</title>
        <authorList>
            <person name="Klenk H.-P."/>
        </authorList>
    </citation>
    <scope>NUCLEOTIDE SEQUENCE [LARGE SCALE GENOMIC DNA]</scope>
    <source>
        <strain evidence="10 11">DSM 44388</strain>
    </source>
</reference>
<evidence type="ECO:0000256" key="8">
    <source>
        <dbReference type="SAM" id="Phobius"/>
    </source>
</evidence>
<evidence type="ECO:0000256" key="3">
    <source>
        <dbReference type="ARBA" id="ARBA00022676"/>
    </source>
</evidence>
<keyword evidence="3 10" id="KW-0328">Glycosyltransferase</keyword>
<feature type="transmembrane region" description="Helical" evidence="8">
    <location>
        <begin position="89"/>
        <end position="107"/>
    </location>
</feature>
<dbReference type="PANTHER" id="PTHR33908:SF3">
    <property type="entry name" value="UNDECAPRENYL PHOSPHATE-ALPHA-4-AMINO-4-DEOXY-L-ARABINOSE ARABINOSYL TRANSFERASE"/>
    <property type="match status" value="1"/>
</dbReference>
<feature type="transmembrane region" description="Helical" evidence="8">
    <location>
        <begin position="56"/>
        <end position="77"/>
    </location>
</feature>
<dbReference type="InterPro" id="IPR050297">
    <property type="entry name" value="LipidA_mod_glycosyltrf_83"/>
</dbReference>
<feature type="transmembrane region" description="Helical" evidence="8">
    <location>
        <begin position="312"/>
        <end position="345"/>
    </location>
</feature>
<dbReference type="InterPro" id="IPR038731">
    <property type="entry name" value="RgtA/B/C-like"/>
</dbReference>
<sequence>MQVTRAEAVVGRFGPTIALTVALAVFSWRVRSPSPWWDEAVTRYAVGLSLPDLADMISRVDLVHALYYLAGHILYLLLGRPDDSNQIYLALRLLSVLASSFTALILFRLGRNLGGPAVAVLAVAFYVISPFALRYAQEARSYALVSMFATLAVLLLVRWTRTGEARLLRLSSASLALATLLNEISALTVLPLAVVCLLARPSGFRRWLLSGGVALAVASPLVLFSLGQSGQVSWLYSPTPTMYADFSRYLWGSATAAGLVTVIAAGLVWRGRTRVAASGPQLTMLVGLSMSLLPSAVLWVVSQVEPVFVPRYLVFVLPGACLVAAGLAACLPRAGAVIMVAALFLTGFSLQDAYRQPVTGHGEDIRGAAEALGAQARAGDAVVFLPRDRRVVSMGYPERFDGVADVALAGRYDSIYGSEVGPDVLTQRLAGRSRVWVVSGKQRLGDTLTATDEKKQEILGRGYAPVSVFNTRTYSAVLYVSDEEIAAQGLTALGDEKLDQCPYCP</sequence>
<feature type="transmembrane region" description="Helical" evidence="8">
    <location>
        <begin position="113"/>
        <end position="133"/>
    </location>
</feature>
<evidence type="ECO:0000313" key="10">
    <source>
        <dbReference type="EMBL" id="MDP9825935.1"/>
    </source>
</evidence>
<comment type="caution">
    <text evidence="10">The sequence shown here is derived from an EMBL/GenBank/DDBJ whole genome shotgun (WGS) entry which is preliminary data.</text>
</comment>
<evidence type="ECO:0000256" key="2">
    <source>
        <dbReference type="ARBA" id="ARBA00022475"/>
    </source>
</evidence>
<comment type="subcellular location">
    <subcellularLocation>
        <location evidence="1">Cell membrane</location>
        <topology evidence="1">Multi-pass membrane protein</topology>
    </subcellularLocation>
</comment>
<dbReference type="Proteomes" id="UP001235712">
    <property type="component" value="Unassembled WGS sequence"/>
</dbReference>
<evidence type="ECO:0000256" key="6">
    <source>
        <dbReference type="ARBA" id="ARBA00022989"/>
    </source>
</evidence>
<evidence type="ECO:0000256" key="4">
    <source>
        <dbReference type="ARBA" id="ARBA00022679"/>
    </source>
</evidence>
<gene>
    <name evidence="10" type="ORF">J2S57_001684</name>
</gene>
<keyword evidence="6 8" id="KW-1133">Transmembrane helix</keyword>
<dbReference type="EC" id="2.4.1.-" evidence="10"/>
<keyword evidence="5 8" id="KW-0812">Transmembrane</keyword>
<feature type="transmembrane region" description="Helical" evidence="8">
    <location>
        <begin position="9"/>
        <end position="28"/>
    </location>
</feature>
<evidence type="ECO:0000256" key="7">
    <source>
        <dbReference type="ARBA" id="ARBA00023136"/>
    </source>
</evidence>
<evidence type="ECO:0000259" key="9">
    <source>
        <dbReference type="Pfam" id="PF13231"/>
    </source>
</evidence>
<evidence type="ECO:0000313" key="11">
    <source>
        <dbReference type="Proteomes" id="UP001235712"/>
    </source>
</evidence>
<dbReference type="EMBL" id="JAUSQZ010000001">
    <property type="protein sequence ID" value="MDP9825935.1"/>
    <property type="molecule type" value="Genomic_DNA"/>
</dbReference>
<feature type="transmembrane region" description="Helical" evidence="8">
    <location>
        <begin position="207"/>
        <end position="229"/>
    </location>
</feature>
<dbReference type="Pfam" id="PF13231">
    <property type="entry name" value="PMT_2"/>
    <property type="match status" value="1"/>
</dbReference>
<feature type="transmembrane region" description="Helical" evidence="8">
    <location>
        <begin position="142"/>
        <end position="160"/>
    </location>
</feature>
<protein>
    <submittedName>
        <fullName evidence="10">Mannosyltransferase</fullName>
        <ecNumber evidence="10">2.4.1.-</ecNumber>
    </submittedName>
</protein>
<feature type="transmembrane region" description="Helical" evidence="8">
    <location>
        <begin position="180"/>
        <end position="200"/>
    </location>
</feature>
<keyword evidence="2" id="KW-1003">Cell membrane</keyword>